<accession>J9BJF1</accession>
<dbReference type="Proteomes" id="UP000004136">
    <property type="component" value="Unassembled WGS sequence"/>
</dbReference>
<proteinExistence type="inferred from homology"/>
<evidence type="ECO:0000259" key="11">
    <source>
        <dbReference type="SMART" id="SM00984"/>
    </source>
</evidence>
<evidence type="ECO:0000256" key="2">
    <source>
        <dbReference type="ARBA" id="ARBA00006601"/>
    </source>
</evidence>
<dbReference type="RefSeq" id="WP_002139833.1">
    <property type="nucleotide sequence ID" value="NZ_JH804676.1"/>
</dbReference>
<dbReference type="OrthoDB" id="9803238at2"/>
<comment type="pathway">
    <text evidence="1">Nucleotide-sugar biosynthesis; UDP-alpha-D-glucuronate biosynthesis; UDP-alpha-D-glucuronate from UDP-alpha-D-glucose: step 1/1.</text>
</comment>
<evidence type="ECO:0000256" key="3">
    <source>
        <dbReference type="ARBA" id="ARBA00012954"/>
    </source>
</evidence>
<dbReference type="InterPro" id="IPR014027">
    <property type="entry name" value="UDP-Glc/GDP-Man_DH_C"/>
</dbReference>
<dbReference type="PATRIC" id="fig|1053201.3.peg.6093"/>
<feature type="binding site" evidence="9">
    <location>
        <position position="257"/>
    </location>
    <ligand>
        <name>substrate</name>
    </ligand>
</feature>
<dbReference type="UniPathway" id="UPA00038">
    <property type="reaction ID" value="UER00491"/>
</dbReference>
<dbReference type="InterPro" id="IPR008927">
    <property type="entry name" value="6-PGluconate_DH-like_C_sf"/>
</dbReference>
<evidence type="ECO:0000313" key="12">
    <source>
        <dbReference type="EMBL" id="EJV74125.1"/>
    </source>
</evidence>
<dbReference type="Pfam" id="PF00984">
    <property type="entry name" value="UDPG_MGDP_dh"/>
    <property type="match status" value="1"/>
</dbReference>
<evidence type="ECO:0000256" key="4">
    <source>
        <dbReference type="ARBA" id="ARBA00023002"/>
    </source>
</evidence>
<dbReference type="GO" id="GO:0051287">
    <property type="term" value="F:NAD binding"/>
    <property type="evidence" value="ECO:0007669"/>
    <property type="project" value="InterPro"/>
</dbReference>
<dbReference type="GO" id="GO:0003979">
    <property type="term" value="F:UDP-glucose 6-dehydrogenase activity"/>
    <property type="evidence" value="ECO:0007669"/>
    <property type="project" value="UniProtKB-EC"/>
</dbReference>
<dbReference type="PANTHER" id="PTHR43750">
    <property type="entry name" value="UDP-GLUCOSE 6-DEHYDROGENASE TUAD"/>
    <property type="match status" value="1"/>
</dbReference>
<name>J9BJF1_BACCE</name>
<dbReference type="InterPro" id="IPR028357">
    <property type="entry name" value="UDPglc_DH_bac"/>
</dbReference>
<dbReference type="SUPFAM" id="SSF52413">
    <property type="entry name" value="UDP-glucose/GDP-mannose dehydrogenase C-terminal domain"/>
    <property type="match status" value="1"/>
</dbReference>
<dbReference type="AlphaFoldDB" id="J9BJF1"/>
<dbReference type="Gene3D" id="3.40.50.720">
    <property type="entry name" value="NAD(P)-binding Rossmann-like Domain"/>
    <property type="match status" value="2"/>
</dbReference>
<dbReference type="NCBIfam" id="TIGR03026">
    <property type="entry name" value="NDP-sugDHase"/>
    <property type="match status" value="1"/>
</dbReference>
<dbReference type="Gene3D" id="1.20.5.100">
    <property type="entry name" value="Cytochrome c1, transmembrane anchor, C-terminal"/>
    <property type="match status" value="1"/>
</dbReference>
<feature type="binding site" evidence="10">
    <location>
        <position position="263"/>
    </location>
    <ligand>
        <name>NAD(+)</name>
        <dbReference type="ChEBI" id="CHEBI:57540"/>
    </ligand>
</feature>
<dbReference type="HOGENOM" id="CLU_023810_1_2_9"/>
<comment type="caution">
    <text evidence="12">The sequence shown here is derived from an EMBL/GenBank/DDBJ whole genome shotgun (WGS) entry which is preliminary data.</text>
</comment>
<comment type="similarity">
    <text evidence="2 7">Belongs to the UDP-glucose/GDP-mannose dehydrogenase family.</text>
</comment>
<feature type="binding site" evidence="9">
    <location>
        <position position="320"/>
    </location>
    <ligand>
        <name>substrate</name>
    </ligand>
</feature>
<gene>
    <name evidence="12" type="ORF">IG3_05947</name>
</gene>
<dbReference type="Pfam" id="PF03720">
    <property type="entry name" value="UDPG_MGDP_dh_C"/>
    <property type="match status" value="1"/>
</dbReference>
<dbReference type="InterPro" id="IPR017476">
    <property type="entry name" value="UDP-Glc/GDP-Man"/>
</dbReference>
<feature type="binding site" evidence="10">
    <location>
        <position position="327"/>
    </location>
    <ligand>
        <name>NAD(+)</name>
        <dbReference type="ChEBI" id="CHEBI:57540"/>
    </ligand>
</feature>
<keyword evidence="5 7" id="KW-0520">NAD</keyword>
<dbReference type="GO" id="GO:0000271">
    <property type="term" value="P:polysaccharide biosynthetic process"/>
    <property type="evidence" value="ECO:0007669"/>
    <property type="project" value="InterPro"/>
</dbReference>
<sequence length="440" mass="49279">MQISIFGTGYVGLITGVCLAKIGHNVICVDTDHKKISNLQKGICTIHEPELPELLRQNIRLGNLKFTTNFSQVLKQTNIVFITVGTPPNQNGTVNLTYIEQVALNIARNINKDTIIVIKSTVPVGTNQYIKRIIEDNLLIKVNISVVANPEFLREGTAIYDTLYGDRIIIGSDDTHAAQVVEEIYKPFGVPIFKTNIVNTELIKYASNAFLATKISFINEIANICDRLDANVEEVAYGMGLDNRINTSYLKAGIGYGGSCFPKDTQALVQMAGNVDYEFKLLKSVIEVNNYQQLLLVHKAKERLDSFDNKTVAILGLAFKPDTDDIRESAAIPVITELVKMGAKVKAYDPVAIENAKKHLPREVEYHVSIDKTIEDVDAVFILTEWREITEYSLDNFIKLTKTPLIFDGRNCYSLKDVRKYNLDYYSVGRKTVCKINSLL</sequence>
<feature type="domain" description="UDP-glucose/GDP-mannose dehydrogenase C-terminal" evidence="11">
    <location>
        <begin position="313"/>
        <end position="415"/>
    </location>
</feature>
<dbReference type="InterPro" id="IPR014026">
    <property type="entry name" value="UDP-Glc/GDP-Man_DH_dimer"/>
</dbReference>
<feature type="binding site" evidence="10">
    <location>
        <position position="30"/>
    </location>
    <ligand>
        <name>NAD(+)</name>
        <dbReference type="ChEBI" id="CHEBI:57540"/>
    </ligand>
</feature>
<feature type="binding site" evidence="10">
    <location>
        <position position="86"/>
    </location>
    <ligand>
        <name>NAD(+)</name>
        <dbReference type="ChEBI" id="CHEBI:57540"/>
    </ligand>
</feature>
<evidence type="ECO:0000256" key="5">
    <source>
        <dbReference type="ARBA" id="ARBA00023027"/>
    </source>
</evidence>
<evidence type="ECO:0000256" key="7">
    <source>
        <dbReference type="PIRNR" id="PIRNR000124"/>
    </source>
</evidence>
<protein>
    <recommendedName>
        <fullName evidence="3 7">UDP-glucose 6-dehydrogenase</fullName>
        <ecNumber evidence="3 7">1.1.1.22</ecNumber>
    </recommendedName>
</protein>
<dbReference type="PANTHER" id="PTHR43750:SF4">
    <property type="entry name" value="UDP-GLUCOSE 6-DEHYDROGENASE YWQF"/>
    <property type="match status" value="1"/>
</dbReference>
<dbReference type="SUPFAM" id="SSF51735">
    <property type="entry name" value="NAD(P)-binding Rossmann-fold domains"/>
    <property type="match status" value="1"/>
</dbReference>
<dbReference type="SMART" id="SM00984">
    <property type="entry name" value="UDPG_MGDP_dh_C"/>
    <property type="match status" value="1"/>
</dbReference>
<dbReference type="Pfam" id="PF03721">
    <property type="entry name" value="UDPG_MGDP_dh_N"/>
    <property type="match status" value="1"/>
</dbReference>
<evidence type="ECO:0000256" key="6">
    <source>
        <dbReference type="ARBA" id="ARBA00047473"/>
    </source>
</evidence>
<dbReference type="PIRSF" id="PIRSF000124">
    <property type="entry name" value="UDPglc_GDPman_dh"/>
    <property type="match status" value="1"/>
</dbReference>
<feature type="binding site" evidence="9">
    <location>
        <position position="204"/>
    </location>
    <ligand>
        <name>substrate</name>
    </ligand>
</feature>
<evidence type="ECO:0000256" key="10">
    <source>
        <dbReference type="PIRSR" id="PIRSR500134-3"/>
    </source>
</evidence>
<feature type="binding site" evidence="10">
    <location>
        <position position="121"/>
    </location>
    <ligand>
        <name>NAD(+)</name>
        <dbReference type="ChEBI" id="CHEBI:57540"/>
    </ligand>
</feature>
<evidence type="ECO:0000256" key="9">
    <source>
        <dbReference type="PIRSR" id="PIRSR500134-2"/>
    </source>
</evidence>
<feature type="binding site" evidence="9">
    <location>
        <begin position="249"/>
        <end position="253"/>
    </location>
    <ligand>
        <name>substrate</name>
    </ligand>
</feature>
<feature type="active site" description="Nucleophile" evidence="8">
    <location>
        <position position="260"/>
    </location>
</feature>
<dbReference type="EC" id="1.1.1.22" evidence="3 7"/>
<dbReference type="GO" id="GO:0006065">
    <property type="term" value="P:UDP-glucuronate biosynthetic process"/>
    <property type="evidence" value="ECO:0007669"/>
    <property type="project" value="UniProtKB-UniPathway"/>
</dbReference>
<dbReference type="EMBL" id="AHDV01000062">
    <property type="protein sequence ID" value="EJV74125.1"/>
    <property type="molecule type" value="Genomic_DNA"/>
</dbReference>
<dbReference type="SUPFAM" id="SSF48179">
    <property type="entry name" value="6-phosphogluconate dehydrogenase C-terminal domain-like"/>
    <property type="match status" value="1"/>
</dbReference>
<feature type="binding site" evidence="10">
    <location>
        <position position="155"/>
    </location>
    <ligand>
        <name>NAD(+)</name>
        <dbReference type="ChEBI" id="CHEBI:57540"/>
    </ligand>
</feature>
<evidence type="ECO:0000256" key="8">
    <source>
        <dbReference type="PIRSR" id="PIRSR500134-1"/>
    </source>
</evidence>
<feature type="binding site" evidence="9">
    <location>
        <begin position="152"/>
        <end position="155"/>
    </location>
    <ligand>
        <name>substrate</name>
    </ligand>
</feature>
<evidence type="ECO:0000313" key="13">
    <source>
        <dbReference type="Proteomes" id="UP000004136"/>
    </source>
</evidence>
<dbReference type="PIRSF" id="PIRSF500134">
    <property type="entry name" value="UDPglc_DH_bac"/>
    <property type="match status" value="1"/>
</dbReference>
<dbReference type="InterPro" id="IPR036291">
    <property type="entry name" value="NAD(P)-bd_dom_sf"/>
</dbReference>
<organism evidence="12 13">
    <name type="scientific">Bacillus cereus HuA2-1</name>
    <dbReference type="NCBI Taxonomy" id="1053201"/>
    <lineage>
        <taxon>Bacteria</taxon>
        <taxon>Bacillati</taxon>
        <taxon>Bacillota</taxon>
        <taxon>Bacilli</taxon>
        <taxon>Bacillales</taxon>
        <taxon>Bacillaceae</taxon>
        <taxon>Bacillus</taxon>
        <taxon>Bacillus cereus group</taxon>
    </lineage>
</organism>
<dbReference type="InterPro" id="IPR036220">
    <property type="entry name" value="UDP-Glc/GDP-Man_DH_C_sf"/>
</dbReference>
<feature type="binding site" evidence="10">
    <location>
        <position position="35"/>
    </location>
    <ligand>
        <name>NAD(+)</name>
        <dbReference type="ChEBI" id="CHEBI:57540"/>
    </ligand>
</feature>
<dbReference type="InterPro" id="IPR001732">
    <property type="entry name" value="UDP-Glc/GDP-Man_DH_N"/>
</dbReference>
<reference evidence="12 13" key="1">
    <citation type="submission" date="2012-04" db="EMBL/GenBank/DDBJ databases">
        <title>The Genome Sequence of Bacillus cereus HuA2-1.</title>
        <authorList>
            <consortium name="The Broad Institute Genome Sequencing Platform"/>
            <consortium name="The Broad Institute Genome Sequencing Center for Infectious Disease"/>
            <person name="Feldgarden M."/>
            <person name="Van der Auwera G.A."/>
            <person name="Mahillon J."/>
            <person name="Duprez V."/>
            <person name="Timmery S."/>
            <person name="Mattelet C."/>
            <person name="Dierick K."/>
            <person name="Sun M."/>
            <person name="Yu Z."/>
            <person name="Zhu L."/>
            <person name="Hu X."/>
            <person name="Shank E.B."/>
            <person name="Swiecicka I."/>
            <person name="Hansen B.M."/>
            <person name="Andrup L."/>
            <person name="Young S.K."/>
            <person name="Zeng Q."/>
            <person name="Gargeya S."/>
            <person name="Fitzgerald M."/>
            <person name="Haas B."/>
            <person name="Abouelleil A."/>
            <person name="Alvarado L."/>
            <person name="Arachchi H.M."/>
            <person name="Berlin A."/>
            <person name="Chapman S.B."/>
            <person name="Goldberg J."/>
            <person name="Griggs A."/>
            <person name="Gujja S."/>
            <person name="Hansen M."/>
            <person name="Howarth C."/>
            <person name="Imamovic A."/>
            <person name="Larimer J."/>
            <person name="McCowen C."/>
            <person name="Montmayeur A."/>
            <person name="Murphy C."/>
            <person name="Neiman D."/>
            <person name="Pearson M."/>
            <person name="Priest M."/>
            <person name="Roberts A."/>
            <person name="Saif S."/>
            <person name="Shea T."/>
            <person name="Sisk P."/>
            <person name="Sykes S."/>
            <person name="Wortman J."/>
            <person name="Nusbaum C."/>
            <person name="Birren B."/>
        </authorList>
    </citation>
    <scope>NUCLEOTIDE SEQUENCE [LARGE SCALE GENOMIC DNA]</scope>
    <source>
        <strain evidence="12 13">HuA2-1</strain>
    </source>
</reference>
<evidence type="ECO:0000256" key="1">
    <source>
        <dbReference type="ARBA" id="ARBA00004701"/>
    </source>
</evidence>
<comment type="catalytic activity">
    <reaction evidence="6 7">
        <text>UDP-alpha-D-glucose + 2 NAD(+) + H2O = UDP-alpha-D-glucuronate + 2 NADH + 3 H(+)</text>
        <dbReference type="Rhea" id="RHEA:23596"/>
        <dbReference type="ChEBI" id="CHEBI:15377"/>
        <dbReference type="ChEBI" id="CHEBI:15378"/>
        <dbReference type="ChEBI" id="CHEBI:57540"/>
        <dbReference type="ChEBI" id="CHEBI:57945"/>
        <dbReference type="ChEBI" id="CHEBI:58052"/>
        <dbReference type="ChEBI" id="CHEBI:58885"/>
        <dbReference type="EC" id="1.1.1.22"/>
    </reaction>
</comment>
<keyword evidence="4 7" id="KW-0560">Oxidoreductase</keyword>